<evidence type="ECO:0008006" key="3">
    <source>
        <dbReference type="Google" id="ProtNLM"/>
    </source>
</evidence>
<evidence type="ECO:0000313" key="1">
    <source>
        <dbReference type="EMBL" id="TGE19639.1"/>
    </source>
</evidence>
<keyword evidence="2" id="KW-1185">Reference proteome</keyword>
<accession>A0A4Z0PQL5</accession>
<evidence type="ECO:0000313" key="2">
    <source>
        <dbReference type="Proteomes" id="UP000297739"/>
    </source>
</evidence>
<reference evidence="1 2" key="1">
    <citation type="submission" date="2019-04" db="EMBL/GenBank/DDBJ databases">
        <authorList>
            <person name="Feng G."/>
            <person name="Zhang J."/>
            <person name="Zhu H."/>
        </authorList>
    </citation>
    <scope>NUCLEOTIDE SEQUENCE [LARGE SCALE GENOMIC DNA]</scope>
    <source>
        <strain evidence="1 2">JCM 17223</strain>
    </source>
</reference>
<dbReference type="OrthoDB" id="879261at2"/>
<name>A0A4Z0PQL5_9BACT</name>
<dbReference type="EMBL" id="SRLD01000003">
    <property type="protein sequence ID" value="TGE19639.1"/>
    <property type="molecule type" value="Genomic_DNA"/>
</dbReference>
<gene>
    <name evidence="1" type="ORF">E5J99_02455</name>
</gene>
<dbReference type="Proteomes" id="UP000297739">
    <property type="component" value="Unassembled WGS sequence"/>
</dbReference>
<dbReference type="AlphaFoldDB" id="A0A4Z0PQL5"/>
<organism evidence="1 2">
    <name type="scientific">Hymenobacter elongatus</name>
    <dbReference type="NCBI Taxonomy" id="877208"/>
    <lineage>
        <taxon>Bacteria</taxon>
        <taxon>Pseudomonadati</taxon>
        <taxon>Bacteroidota</taxon>
        <taxon>Cytophagia</taxon>
        <taxon>Cytophagales</taxon>
        <taxon>Hymenobacteraceae</taxon>
        <taxon>Hymenobacter</taxon>
    </lineage>
</organism>
<comment type="caution">
    <text evidence="1">The sequence shown here is derived from an EMBL/GenBank/DDBJ whole genome shotgun (WGS) entry which is preliminary data.</text>
</comment>
<proteinExistence type="predicted"/>
<dbReference type="RefSeq" id="WP_135496128.1">
    <property type="nucleotide sequence ID" value="NZ_SRLD01000003.1"/>
</dbReference>
<protein>
    <recommendedName>
        <fullName evidence="3">STAS/SEC14 domain-containing protein</fullName>
    </recommendedName>
</protein>
<sequence>MTCFRPALKHIVDLVQDCQVHHCLLDLHGLPDISIEDQVWLTINWLPRILRQYARQVALVLPAAHHYNQMVVEGLLKIGRPFITFEVQFFSDTHAALDWLTNSTEQVDKLEQEWSATQLHHSELGIGERSTV</sequence>